<sequence>MVNTQIGDMVRTLCNMYLKDTNHNLHSDNNNLCSLYSRVPWRIWSSKWPRITFNSKRICFTSSKHIPSQTILSPQANMSVITLRSGMKLLQQQI</sequence>
<protein>
    <submittedName>
        <fullName evidence="1">Uncharacterized protein</fullName>
    </submittedName>
</protein>
<feature type="non-terminal residue" evidence="1">
    <location>
        <position position="94"/>
    </location>
</feature>
<proteinExistence type="predicted"/>
<name>A0A371F616_MUCPR</name>
<evidence type="ECO:0000313" key="1">
    <source>
        <dbReference type="EMBL" id="RDX73740.1"/>
    </source>
</evidence>
<comment type="caution">
    <text evidence="1">The sequence shown here is derived from an EMBL/GenBank/DDBJ whole genome shotgun (WGS) entry which is preliminary data.</text>
</comment>
<gene>
    <name evidence="1" type="ORF">CR513_46609</name>
</gene>
<organism evidence="1 2">
    <name type="scientific">Mucuna pruriens</name>
    <name type="common">Velvet bean</name>
    <name type="synonym">Dolichos pruriens</name>
    <dbReference type="NCBI Taxonomy" id="157652"/>
    <lineage>
        <taxon>Eukaryota</taxon>
        <taxon>Viridiplantae</taxon>
        <taxon>Streptophyta</taxon>
        <taxon>Embryophyta</taxon>
        <taxon>Tracheophyta</taxon>
        <taxon>Spermatophyta</taxon>
        <taxon>Magnoliopsida</taxon>
        <taxon>eudicotyledons</taxon>
        <taxon>Gunneridae</taxon>
        <taxon>Pentapetalae</taxon>
        <taxon>rosids</taxon>
        <taxon>fabids</taxon>
        <taxon>Fabales</taxon>
        <taxon>Fabaceae</taxon>
        <taxon>Papilionoideae</taxon>
        <taxon>50 kb inversion clade</taxon>
        <taxon>NPAAA clade</taxon>
        <taxon>indigoferoid/millettioid clade</taxon>
        <taxon>Phaseoleae</taxon>
        <taxon>Mucuna</taxon>
    </lineage>
</organism>
<dbReference type="Proteomes" id="UP000257109">
    <property type="component" value="Unassembled WGS sequence"/>
</dbReference>
<feature type="non-terminal residue" evidence="1">
    <location>
        <position position="1"/>
    </location>
</feature>
<dbReference type="AlphaFoldDB" id="A0A371F616"/>
<keyword evidence="2" id="KW-1185">Reference proteome</keyword>
<reference evidence="1" key="1">
    <citation type="submission" date="2018-05" db="EMBL/GenBank/DDBJ databases">
        <title>Draft genome of Mucuna pruriens seed.</title>
        <authorList>
            <person name="Nnadi N.E."/>
            <person name="Vos R."/>
            <person name="Hasami M.H."/>
            <person name="Devisetty U.K."/>
            <person name="Aguiy J.C."/>
        </authorList>
    </citation>
    <scope>NUCLEOTIDE SEQUENCE [LARGE SCALE GENOMIC DNA]</scope>
    <source>
        <strain evidence="1">JCA_2017</strain>
    </source>
</reference>
<accession>A0A371F616</accession>
<evidence type="ECO:0000313" key="2">
    <source>
        <dbReference type="Proteomes" id="UP000257109"/>
    </source>
</evidence>
<dbReference type="EMBL" id="QJKJ01010426">
    <property type="protein sequence ID" value="RDX73740.1"/>
    <property type="molecule type" value="Genomic_DNA"/>
</dbReference>